<dbReference type="CDD" id="cd23705">
    <property type="entry name" value="Flattop"/>
    <property type="match status" value="1"/>
</dbReference>
<feature type="region of interest" description="Disordered" evidence="3">
    <location>
        <begin position="22"/>
        <end position="41"/>
    </location>
</feature>
<name>A0A9J7DN88_MUSDO</name>
<evidence type="ECO:0000256" key="1">
    <source>
        <dbReference type="ARBA" id="ARBA00009887"/>
    </source>
</evidence>
<dbReference type="OrthoDB" id="521617at2759"/>
<dbReference type="InterPro" id="IPR038797">
    <property type="entry name" value="Fltp"/>
</dbReference>
<dbReference type="VEuPathDB" id="VectorBase:MDOMA2_020788"/>
<dbReference type="GO" id="GO:0036064">
    <property type="term" value="C:ciliary basal body"/>
    <property type="evidence" value="ECO:0007669"/>
    <property type="project" value="TreeGrafter"/>
</dbReference>
<gene>
    <name evidence="5" type="primary">LOC101891034</name>
</gene>
<dbReference type="KEGG" id="mde:101891034"/>
<protein>
    <recommendedName>
        <fullName evidence="2">Cilia- and flagella-associated protein 126</fullName>
    </recommendedName>
</protein>
<keyword evidence="4" id="KW-1185">Reference proteome</keyword>
<evidence type="ECO:0000256" key="3">
    <source>
        <dbReference type="SAM" id="MobiDB-lite"/>
    </source>
</evidence>
<dbReference type="Proteomes" id="UP001652621">
    <property type="component" value="Unplaced"/>
</dbReference>
<dbReference type="PANTHER" id="PTHR34639">
    <property type="entry name" value="PROTEIN FLATTOP"/>
    <property type="match status" value="1"/>
</dbReference>
<proteinExistence type="inferred from homology"/>
<dbReference type="Pfam" id="PF22611">
    <property type="entry name" value="CFAP126"/>
    <property type="match status" value="1"/>
</dbReference>
<comment type="similarity">
    <text evidence="1">Belongs to the Flattop family.</text>
</comment>
<dbReference type="AlphaFoldDB" id="A0A9J7DN88"/>
<sequence length="136" mass="15692">MAAHYSANQFEQAYASRRLGNWEIPKWQTRDPPRPRQRKGSTQFIANERGHLLDGSKKLNQNPWGNFSGTYQLPDKLTRKFGDEYHKYLTRTNLSQDVPDFGVAGTRLTYPSKCKTLGRVAQPNKPLHSCEKKDVR</sequence>
<evidence type="ECO:0000313" key="5">
    <source>
        <dbReference type="RefSeq" id="XP_019895284.1"/>
    </source>
</evidence>
<dbReference type="GO" id="GO:0044782">
    <property type="term" value="P:cilium organization"/>
    <property type="evidence" value="ECO:0007669"/>
    <property type="project" value="TreeGrafter"/>
</dbReference>
<dbReference type="GeneID" id="101891034"/>
<evidence type="ECO:0000313" key="4">
    <source>
        <dbReference type="Proteomes" id="UP001652621"/>
    </source>
</evidence>
<accession>A0A9J7DN88</accession>
<organism evidence="4 5">
    <name type="scientific">Musca domestica</name>
    <name type="common">House fly</name>
    <dbReference type="NCBI Taxonomy" id="7370"/>
    <lineage>
        <taxon>Eukaryota</taxon>
        <taxon>Metazoa</taxon>
        <taxon>Ecdysozoa</taxon>
        <taxon>Arthropoda</taxon>
        <taxon>Hexapoda</taxon>
        <taxon>Insecta</taxon>
        <taxon>Pterygota</taxon>
        <taxon>Neoptera</taxon>
        <taxon>Endopterygota</taxon>
        <taxon>Diptera</taxon>
        <taxon>Brachycera</taxon>
        <taxon>Muscomorpha</taxon>
        <taxon>Muscoidea</taxon>
        <taxon>Muscidae</taxon>
        <taxon>Musca</taxon>
    </lineage>
</organism>
<evidence type="ECO:0000256" key="2">
    <source>
        <dbReference type="ARBA" id="ARBA00033306"/>
    </source>
</evidence>
<dbReference type="PANTHER" id="PTHR34639:SF1">
    <property type="entry name" value="PROTEIN FLATTOP"/>
    <property type="match status" value="1"/>
</dbReference>
<dbReference type="RefSeq" id="XP_019895284.1">
    <property type="nucleotide sequence ID" value="XM_020039725.2"/>
</dbReference>
<reference evidence="5" key="1">
    <citation type="submission" date="2025-08" db="UniProtKB">
        <authorList>
            <consortium name="RefSeq"/>
        </authorList>
    </citation>
    <scope>IDENTIFICATION</scope>
    <source>
        <strain evidence="5">Aabys</strain>
        <tissue evidence="5">Whole body</tissue>
    </source>
</reference>